<sequence>MSQTIITKAFETYKAEKEAVLQSVQLDEFVLANVPGLDPTQPIDRNETVPTEHIVHVSDVHQDGFVNPNAVVYSITLDTRLGDFDFNWIGLRNKASGVLAAITHLAPISKYKSIPGVQNGNAITRSMLMSYLGAKLATGISVDASTWQIDFTARLFGIDEAERLANRDHYDGATFFSSGFLVYKEGASYKVTAGLGYVEGLRTLLNGDHILTVPSGQHYVYVDSSWQGQVTSRWHSVVTFQVSTTELTHYTDEHGFIHYLAKIATIQSNGNVIDHRIVKAEFERKDNAATNADIDNKSTAAKHIKLPQFWRAFLGFLTNDWNGSRTDVGVSQKGVTDGLATKTDKSTFENHDHDDDYYLKHQTDSLLTGKIDKTSITDSTGSTSSVLVASAKAIKTVKDIANAKWTYVTATTGRYGATLLSNLYNGSSQTKAVTELALKNGLATKTDPNHNHDTAYWKRGEKVNDSAQLNGHGLTDAATANTVAKRNASGDLLARLFRSNYANSSSISGALAFRVNNSSDSYIRFCSNISAIKNWLVAASKPDYRYTAANITLTRKAERTVIQRWGTQNATILIDVSTFQVGDIITIVNVRNDSGMATITNLDGTIYVFNGSNAGTHTFTGMGQISFIKHSSGNTLMEMTE</sequence>
<evidence type="ECO:0000259" key="1">
    <source>
        <dbReference type="Pfam" id="PF12571"/>
    </source>
</evidence>
<reference evidence="2" key="1">
    <citation type="submission" date="2019-09" db="EMBL/GenBank/DDBJ databases">
        <authorList>
            <person name="Hjerde E."/>
        </authorList>
    </citation>
    <scope>NUCLEOTIDE SEQUENCE</scope>
    <source>
        <strain evidence="2">06/09/160</strain>
    </source>
</reference>
<evidence type="ECO:0000313" key="2">
    <source>
        <dbReference type="EMBL" id="VVV04432.1"/>
    </source>
</evidence>
<dbReference type="AlphaFoldDB" id="A0A5Q4ZRY4"/>
<protein>
    <recommendedName>
        <fullName evidence="1">Phage tail fibre protein N-terminal domain-containing protein</fullName>
    </recommendedName>
</protein>
<dbReference type="InterPro" id="IPR022225">
    <property type="entry name" value="Phage_tail_fibre_N"/>
</dbReference>
<organism evidence="2">
    <name type="scientific">Aliivibrio wodanis</name>
    <dbReference type="NCBI Taxonomy" id="80852"/>
    <lineage>
        <taxon>Bacteria</taxon>
        <taxon>Pseudomonadati</taxon>
        <taxon>Pseudomonadota</taxon>
        <taxon>Gammaproteobacteria</taxon>
        <taxon>Vibrionales</taxon>
        <taxon>Vibrionaceae</taxon>
        <taxon>Aliivibrio</taxon>
    </lineage>
</organism>
<proteinExistence type="predicted"/>
<dbReference type="Pfam" id="PF12571">
    <property type="entry name" value="Phage_tail_fib"/>
    <property type="match status" value="1"/>
</dbReference>
<name>A0A5Q4ZRY4_9GAMM</name>
<accession>A0A5Q4ZRY4</accession>
<feature type="domain" description="Phage tail fibre protein N-terminal" evidence="1">
    <location>
        <begin position="3"/>
        <end position="158"/>
    </location>
</feature>
<gene>
    <name evidence="2" type="ORF">AW0309160_01827</name>
</gene>
<dbReference type="EMBL" id="LR721750">
    <property type="protein sequence ID" value="VVV04432.1"/>
    <property type="molecule type" value="Genomic_DNA"/>
</dbReference>